<proteinExistence type="predicted"/>
<evidence type="ECO:0000313" key="2">
    <source>
        <dbReference type="Proteomes" id="UP000467841"/>
    </source>
</evidence>
<keyword evidence="2" id="KW-1185">Reference proteome</keyword>
<accession>A0A6D2K4D7</accession>
<dbReference type="EMBL" id="CACVBM020001405">
    <property type="protein sequence ID" value="CAA7049025.1"/>
    <property type="molecule type" value="Genomic_DNA"/>
</dbReference>
<comment type="caution">
    <text evidence="1">The sequence shown here is derived from an EMBL/GenBank/DDBJ whole genome shotgun (WGS) entry which is preliminary data.</text>
</comment>
<dbReference type="Proteomes" id="UP000467841">
    <property type="component" value="Unassembled WGS sequence"/>
</dbReference>
<reference evidence="1" key="1">
    <citation type="submission" date="2020-01" db="EMBL/GenBank/DDBJ databases">
        <authorList>
            <person name="Mishra B."/>
        </authorList>
    </citation>
    <scope>NUCLEOTIDE SEQUENCE [LARGE SCALE GENOMIC DNA]</scope>
</reference>
<sequence length="145" mass="16616">MAWEHAWSCFSHPHPLGSNGTFPLVHSPSCWMAERDWFVEDEHLLLVPIFLDQVAPFHWLLPSVVECHHLIGLELLRPYSVAECSLLIGSDHSYPLSCWCQHPIGLEMMCSFPRFFLQRVLYVSLSKGFCTFPCSEGFVPVVLEN</sequence>
<evidence type="ECO:0000313" key="1">
    <source>
        <dbReference type="EMBL" id="CAA7049025.1"/>
    </source>
</evidence>
<protein>
    <submittedName>
        <fullName evidence="1">Uncharacterized protein</fullName>
    </submittedName>
</protein>
<gene>
    <name evidence="1" type="ORF">MERR_LOCUS36260</name>
</gene>
<dbReference type="AlphaFoldDB" id="A0A6D2K4D7"/>
<organism evidence="1 2">
    <name type="scientific">Microthlaspi erraticum</name>
    <dbReference type="NCBI Taxonomy" id="1685480"/>
    <lineage>
        <taxon>Eukaryota</taxon>
        <taxon>Viridiplantae</taxon>
        <taxon>Streptophyta</taxon>
        <taxon>Embryophyta</taxon>
        <taxon>Tracheophyta</taxon>
        <taxon>Spermatophyta</taxon>
        <taxon>Magnoliopsida</taxon>
        <taxon>eudicotyledons</taxon>
        <taxon>Gunneridae</taxon>
        <taxon>Pentapetalae</taxon>
        <taxon>rosids</taxon>
        <taxon>malvids</taxon>
        <taxon>Brassicales</taxon>
        <taxon>Brassicaceae</taxon>
        <taxon>Coluteocarpeae</taxon>
        <taxon>Microthlaspi</taxon>
    </lineage>
</organism>
<name>A0A6D2K4D7_9BRAS</name>